<dbReference type="Pfam" id="PF13359">
    <property type="entry name" value="DDE_Tnp_4"/>
    <property type="match status" value="1"/>
</dbReference>
<evidence type="ECO:0000256" key="2">
    <source>
        <dbReference type="ARBA" id="ARBA00004123"/>
    </source>
</evidence>
<feature type="domain" description="DDE Tnp4" evidence="8">
    <location>
        <begin position="195"/>
        <end position="302"/>
    </location>
</feature>
<dbReference type="InterPro" id="IPR045249">
    <property type="entry name" value="HARBI1-like"/>
</dbReference>
<proteinExistence type="inferred from homology"/>
<keyword evidence="7" id="KW-0539">Nucleus</keyword>
<comment type="subcellular location">
    <subcellularLocation>
        <location evidence="2">Nucleus</location>
    </subcellularLocation>
</comment>
<dbReference type="PANTHER" id="PTHR22930:SF269">
    <property type="entry name" value="NUCLEASE HARBI1-LIKE PROTEIN"/>
    <property type="match status" value="1"/>
</dbReference>
<dbReference type="GO" id="GO:0016787">
    <property type="term" value="F:hydrolase activity"/>
    <property type="evidence" value="ECO:0007669"/>
    <property type="project" value="UniProtKB-KW"/>
</dbReference>
<evidence type="ECO:0000259" key="8">
    <source>
        <dbReference type="Pfam" id="PF13359"/>
    </source>
</evidence>
<name>A0A821TL83_9NEOP</name>
<reference evidence="9" key="1">
    <citation type="submission" date="2021-02" db="EMBL/GenBank/DDBJ databases">
        <authorList>
            <person name="Steward A R."/>
        </authorList>
    </citation>
    <scope>NUCLEOTIDE SEQUENCE</scope>
</reference>
<evidence type="ECO:0000313" key="9">
    <source>
        <dbReference type="EMBL" id="CAF4875037.1"/>
    </source>
</evidence>
<sequence>MDLFEDELDDDIEDLLQILGIYFVQKQLNKKRRRRRRRYWVHEINQDRAMHGEYHTLYKKLLKDSDRYHLYFRMNETQFEVLHDLIKNDIYKKGTSYREAISTKERLAVALRFFATGNSFRSLAFNFRMGFSTVREIVRDVCEAIWNKLRPIYMPEPTTLMWEKSEEGFRSYWNFPYCCGALDGKHVNITCPINDVGSYGKNSDGGLFNKSALGESLEQGKLKMPADKPLASELEPLPHVVVADEAFPLRSYLMRPYSKNDVRNNEPNKIYNYRLSRARRIVENSFAILRARWRVFAKPLETLIQDNVTPLGPTALEDLDTLRRNSTQYAFSVRNKFKEYFNSNEGAVPWQIDIVRRGRQNI</sequence>
<dbReference type="GO" id="GO:0004518">
    <property type="term" value="F:nuclease activity"/>
    <property type="evidence" value="ECO:0007669"/>
    <property type="project" value="UniProtKB-KW"/>
</dbReference>
<organism evidence="9 10">
    <name type="scientific">Pieris macdunnoughi</name>
    <dbReference type="NCBI Taxonomy" id="345717"/>
    <lineage>
        <taxon>Eukaryota</taxon>
        <taxon>Metazoa</taxon>
        <taxon>Ecdysozoa</taxon>
        <taxon>Arthropoda</taxon>
        <taxon>Hexapoda</taxon>
        <taxon>Insecta</taxon>
        <taxon>Pterygota</taxon>
        <taxon>Neoptera</taxon>
        <taxon>Endopterygota</taxon>
        <taxon>Lepidoptera</taxon>
        <taxon>Glossata</taxon>
        <taxon>Ditrysia</taxon>
        <taxon>Papilionoidea</taxon>
        <taxon>Pieridae</taxon>
        <taxon>Pierinae</taxon>
        <taxon>Pieris</taxon>
    </lineage>
</organism>
<keyword evidence="5" id="KW-0479">Metal-binding</keyword>
<evidence type="ECO:0000256" key="3">
    <source>
        <dbReference type="ARBA" id="ARBA00006958"/>
    </source>
</evidence>
<evidence type="ECO:0000256" key="1">
    <source>
        <dbReference type="ARBA" id="ARBA00001968"/>
    </source>
</evidence>
<keyword evidence="10" id="KW-1185">Reference proteome</keyword>
<accession>A0A821TL83</accession>
<comment type="cofactor">
    <cofactor evidence="1">
        <name>a divalent metal cation</name>
        <dbReference type="ChEBI" id="CHEBI:60240"/>
    </cofactor>
</comment>
<dbReference type="InterPro" id="IPR027806">
    <property type="entry name" value="HARBI1_dom"/>
</dbReference>
<dbReference type="GO" id="GO:0046872">
    <property type="term" value="F:metal ion binding"/>
    <property type="evidence" value="ECO:0007669"/>
    <property type="project" value="UniProtKB-KW"/>
</dbReference>
<dbReference type="OrthoDB" id="6581217at2759"/>
<keyword evidence="6" id="KW-0378">Hydrolase</keyword>
<dbReference type="Proteomes" id="UP000663880">
    <property type="component" value="Unassembled WGS sequence"/>
</dbReference>
<protein>
    <recommendedName>
        <fullName evidence="8">DDE Tnp4 domain-containing protein</fullName>
    </recommendedName>
</protein>
<gene>
    <name evidence="9" type="ORF">PMACD_LOCUS9101</name>
</gene>
<dbReference type="AlphaFoldDB" id="A0A821TL83"/>
<evidence type="ECO:0000256" key="5">
    <source>
        <dbReference type="ARBA" id="ARBA00022723"/>
    </source>
</evidence>
<evidence type="ECO:0000256" key="6">
    <source>
        <dbReference type="ARBA" id="ARBA00022801"/>
    </source>
</evidence>
<evidence type="ECO:0000256" key="4">
    <source>
        <dbReference type="ARBA" id="ARBA00022722"/>
    </source>
</evidence>
<comment type="caution">
    <text evidence="9">The sequence shown here is derived from an EMBL/GenBank/DDBJ whole genome shotgun (WGS) entry which is preliminary data.</text>
</comment>
<keyword evidence="4" id="KW-0540">Nuclease</keyword>
<evidence type="ECO:0000256" key="7">
    <source>
        <dbReference type="ARBA" id="ARBA00023242"/>
    </source>
</evidence>
<dbReference type="EMBL" id="CAJOBZ010000024">
    <property type="protein sequence ID" value="CAF4875037.1"/>
    <property type="molecule type" value="Genomic_DNA"/>
</dbReference>
<dbReference type="GO" id="GO:0005634">
    <property type="term" value="C:nucleus"/>
    <property type="evidence" value="ECO:0007669"/>
    <property type="project" value="UniProtKB-SubCell"/>
</dbReference>
<comment type="similarity">
    <text evidence="3">Belongs to the HARBI1 family.</text>
</comment>
<dbReference type="PANTHER" id="PTHR22930">
    <property type="match status" value="1"/>
</dbReference>
<evidence type="ECO:0000313" key="10">
    <source>
        <dbReference type="Proteomes" id="UP000663880"/>
    </source>
</evidence>